<gene>
    <name evidence="1" type="ORF">SAMN05444422_101750</name>
</gene>
<name>A0A1I1DLV9_NATHA</name>
<dbReference type="Proteomes" id="UP000199161">
    <property type="component" value="Unassembled WGS sequence"/>
</dbReference>
<organism evidence="1 2">
    <name type="scientific">Natronobacterium haloterrestre</name>
    <name type="common">Halobiforma haloterrestris</name>
    <dbReference type="NCBI Taxonomy" id="148448"/>
    <lineage>
        <taxon>Archaea</taxon>
        <taxon>Methanobacteriati</taxon>
        <taxon>Methanobacteriota</taxon>
        <taxon>Stenosarchaea group</taxon>
        <taxon>Halobacteria</taxon>
        <taxon>Halobacteriales</taxon>
        <taxon>Natrialbaceae</taxon>
        <taxon>Natronobacterium</taxon>
    </lineage>
</organism>
<proteinExistence type="predicted"/>
<sequence>MIAHALYAARNPTTVGGETDVAPIESATRATAGNRIVSQNAIARTGGRTDSLTADATRRAAGRA</sequence>
<accession>A0A1I1DLV9</accession>
<keyword evidence="2" id="KW-1185">Reference proteome</keyword>
<dbReference type="AlphaFoldDB" id="A0A1I1DLV9"/>
<dbReference type="EMBL" id="FOKW01000001">
    <property type="protein sequence ID" value="SFB75426.1"/>
    <property type="molecule type" value="Genomic_DNA"/>
</dbReference>
<evidence type="ECO:0000313" key="1">
    <source>
        <dbReference type="EMBL" id="SFB75426.1"/>
    </source>
</evidence>
<evidence type="ECO:0000313" key="2">
    <source>
        <dbReference type="Proteomes" id="UP000199161"/>
    </source>
</evidence>
<protein>
    <submittedName>
        <fullName evidence="1">Uncharacterized protein</fullName>
    </submittedName>
</protein>
<reference evidence="2" key="1">
    <citation type="submission" date="2016-10" db="EMBL/GenBank/DDBJ databases">
        <authorList>
            <person name="Varghese N."/>
            <person name="Submissions S."/>
        </authorList>
    </citation>
    <scope>NUCLEOTIDE SEQUENCE [LARGE SCALE GENOMIC DNA]</scope>
    <source>
        <strain evidence="2">DSM 13078</strain>
    </source>
</reference>